<keyword evidence="1" id="KW-1133">Transmembrane helix</keyword>
<feature type="transmembrane region" description="Helical" evidence="1">
    <location>
        <begin position="7"/>
        <end position="29"/>
    </location>
</feature>
<dbReference type="EMBL" id="MF805716">
    <property type="protein sequence ID" value="ATN94600.1"/>
    <property type="molecule type" value="Genomic_DNA"/>
</dbReference>
<dbReference type="Proteomes" id="UP000242032">
    <property type="component" value="Segment"/>
</dbReference>
<name>A0A2D1GQJ2_9CAUD</name>
<keyword evidence="3" id="KW-1185">Reference proteome</keyword>
<sequence>MNIDPKTLGIIISTTIGTVGALILTYGIARAVRGNNKPDVKDVAE</sequence>
<evidence type="ECO:0000313" key="2">
    <source>
        <dbReference type="EMBL" id="ATN94600.1"/>
    </source>
</evidence>
<keyword evidence="1" id="KW-0812">Transmembrane</keyword>
<protein>
    <submittedName>
        <fullName evidence="2">Uncharacterized protein</fullName>
    </submittedName>
</protein>
<proteinExistence type="predicted"/>
<evidence type="ECO:0000313" key="3">
    <source>
        <dbReference type="Proteomes" id="UP000242032"/>
    </source>
</evidence>
<gene>
    <name evidence="2" type="ORF">SL2_023</name>
</gene>
<reference evidence="2 3" key="1">
    <citation type="journal article" date="2017" name="Viruses">
        <title>Differential Effect of Newly Isolated Phages Belonging to PB1-Like, phiKZ-Like and LUZ24-Like Viruses against Multi-Drug Resistant Pseudomonas aeruginosa under Varying Growth Conditions.</title>
        <authorList>
            <person name="Latz S."/>
            <person name="Kruttgen A."/>
            <person name="Hafner H."/>
            <person name="Buhl E.M."/>
            <person name="Ritter K."/>
            <person name="Horz H.P."/>
        </authorList>
    </citation>
    <scope>NUCLEOTIDE SEQUENCE [LARGE SCALE GENOMIC DNA]</scope>
</reference>
<accession>A0A2D1GQJ2</accession>
<evidence type="ECO:0000256" key="1">
    <source>
        <dbReference type="SAM" id="Phobius"/>
    </source>
</evidence>
<keyword evidence="1" id="KW-0472">Membrane</keyword>
<organism evidence="2 3">
    <name type="scientific">Pseudomonas phage SL2</name>
    <dbReference type="NCBI Taxonomy" id="2041345"/>
    <lineage>
        <taxon>Viruses</taxon>
        <taxon>Duplodnaviria</taxon>
        <taxon>Heunggongvirae</taxon>
        <taxon>Uroviricota</taxon>
        <taxon>Caudoviricetes</taxon>
        <taxon>Chimalliviridae</taxon>
        <taxon>Phikzvirus</taxon>
        <taxon>Phikzvirus SL2</taxon>
    </lineage>
</organism>